<evidence type="ECO:0000313" key="14">
    <source>
        <dbReference type="Proteomes" id="UP000473681"/>
    </source>
</evidence>
<dbReference type="Gene3D" id="3.40.50.2000">
    <property type="entry name" value="Glycogen Phosphorylase B"/>
    <property type="match status" value="2"/>
</dbReference>
<evidence type="ECO:0000256" key="11">
    <source>
        <dbReference type="RuleBase" id="RU000587"/>
    </source>
</evidence>
<comment type="catalytic activity">
    <reaction evidence="1 11">
        <text>[(1-&gt;4)-alpha-D-glucosyl](n) + phosphate = [(1-&gt;4)-alpha-D-glucosyl](n-1) + alpha-D-glucose 1-phosphate</text>
        <dbReference type="Rhea" id="RHEA:41732"/>
        <dbReference type="Rhea" id="RHEA-COMP:9584"/>
        <dbReference type="Rhea" id="RHEA-COMP:9586"/>
        <dbReference type="ChEBI" id="CHEBI:15444"/>
        <dbReference type="ChEBI" id="CHEBI:43474"/>
        <dbReference type="ChEBI" id="CHEBI:58601"/>
        <dbReference type="EC" id="2.4.1.1"/>
    </reaction>
</comment>
<evidence type="ECO:0000256" key="8">
    <source>
        <dbReference type="ARBA" id="ARBA00023277"/>
    </source>
</evidence>
<name>A0A0M1LBR2_CLOBO</name>
<sequence length="786" mass="91586">MKREDVKQGIDRYLKVKYGLKLEDAKEYQIFNALSLAILEEIVDDWNNTTKAYNEKRSANYFSAEYLMGRALGNNLINLGLYDEVKDVLKELNIDINKVEEIEEDAGLGNGGLGRLAACFMESAATIDMPLNGYGIRYNNGLFKQNIDEGFQTESEDSWLKYGDPWSIRKDNETQVVEFEDMKVKAIPYDTPIIGYGTKNINTLRLWKCEPIKEFDFYLFNEQKYDESVELKNRAEDISRVLYPNDSNDEGKILRLRQQYFLVSASLKDIIRKHIEKFGTDFEKISEFNFVQLNDTHPTLAIPEFIRILVDEEGINFNKALRYANKFFGYTNHTILAEALEKWDIKLIEKLFPRILEITEKIDKELIKELKAKKYTEKEIKKLRIIGDDQMRMANLAIFVSKAVNGVAQLHTDILKDKELNDWYKLYPAKFQNKTNGITPRRWLRLCNQELSEFITKLLGTEDWVKNLSLLKDLKKFKNDDKVLEELMNIKLEKKKQLAEYIKDEEGIELDPNSIFDIQIKRLHEYKRQLLNAMYILDLYYRMKENPSLDIPKVSFIFGAKAFPGYVRAKAIVKFINEIAELVNNDKDVNGKIKVVFVHNYRVSYAQRLFPAADLSKQISTAGKEASGTGNMKFMLNATPTFGTYDGANIEIVQESGEENNYIFGLKVEDIDNIKEEYNPMTYYKKNKSIKRVLDTLIDGTFDDGNTEDFEDLYNSLLEEGDQYYLLADFESFKEAQDKVFKDYKDTKKWAKKCFTNLYSAGIFSSDRTIKQYCDEIWDIKETPIK</sequence>
<evidence type="ECO:0000256" key="3">
    <source>
        <dbReference type="ARBA" id="ARBA00006047"/>
    </source>
</evidence>
<dbReference type="GO" id="GO:0005980">
    <property type="term" value="P:glycogen catabolic process"/>
    <property type="evidence" value="ECO:0007669"/>
    <property type="project" value="UniProtKB-ARBA"/>
</dbReference>
<evidence type="ECO:0000313" key="13">
    <source>
        <dbReference type="EMBL" id="NFN35888.1"/>
    </source>
</evidence>
<keyword evidence="7 10" id="KW-0663">Pyridoxal phosphate</keyword>
<gene>
    <name evidence="12" type="ORF">FC774_01430</name>
    <name evidence="13" type="ORF">FDB51_12295</name>
</gene>
<evidence type="ECO:0000256" key="6">
    <source>
        <dbReference type="ARBA" id="ARBA00022679"/>
    </source>
</evidence>
<dbReference type="NCBIfam" id="TIGR02093">
    <property type="entry name" value="P_ylase"/>
    <property type="match status" value="1"/>
</dbReference>
<dbReference type="SUPFAM" id="SSF53756">
    <property type="entry name" value="UDP-Glycosyltransferase/glycogen phosphorylase"/>
    <property type="match status" value="1"/>
</dbReference>
<dbReference type="RefSeq" id="WP_053342146.1">
    <property type="nucleotide sequence ID" value="NZ_LFPA01000172.1"/>
</dbReference>
<keyword evidence="6 11" id="KW-0808">Transferase</keyword>
<dbReference type="AlphaFoldDB" id="A0A0M1LBR2"/>
<dbReference type="Proteomes" id="UP000476820">
    <property type="component" value="Unassembled WGS sequence"/>
</dbReference>
<keyword evidence="4" id="KW-0021">Allosteric enzyme</keyword>
<evidence type="ECO:0000313" key="12">
    <source>
        <dbReference type="EMBL" id="NFF86573.1"/>
    </source>
</evidence>
<dbReference type="PROSITE" id="PS00102">
    <property type="entry name" value="PHOSPHORYLASE"/>
    <property type="match status" value="1"/>
</dbReference>
<accession>A0A0M1LBR2</accession>
<proteinExistence type="inferred from homology"/>
<evidence type="ECO:0000256" key="5">
    <source>
        <dbReference type="ARBA" id="ARBA00022676"/>
    </source>
</evidence>
<dbReference type="InterPro" id="IPR011833">
    <property type="entry name" value="Glycg_phsphrylas"/>
</dbReference>
<keyword evidence="8 11" id="KW-0119">Carbohydrate metabolism</keyword>
<dbReference type="EMBL" id="SWVK01000016">
    <property type="protein sequence ID" value="NFN35888.1"/>
    <property type="molecule type" value="Genomic_DNA"/>
</dbReference>
<dbReference type="OrthoDB" id="9760804at2"/>
<dbReference type="GO" id="GO:0008184">
    <property type="term" value="F:glycogen phosphorylase activity"/>
    <property type="evidence" value="ECO:0007669"/>
    <property type="project" value="InterPro"/>
</dbReference>
<dbReference type="PANTHER" id="PTHR11468:SF3">
    <property type="entry name" value="GLYCOGEN PHOSPHORYLASE, LIVER FORM"/>
    <property type="match status" value="1"/>
</dbReference>
<dbReference type="EMBL" id="SWOV01000002">
    <property type="protein sequence ID" value="NFF86573.1"/>
    <property type="molecule type" value="Genomic_DNA"/>
</dbReference>
<comment type="function">
    <text evidence="11">Allosteric enzyme that catalyzes the rate-limiting step in glycogen catabolism, the phosphorolytic cleavage of glycogen to produce glucose-1-phosphate, and plays a central role in maintaining cellular and organismal glucose homeostasis.</text>
</comment>
<reference evidence="14 15" key="1">
    <citation type="submission" date="2019-04" db="EMBL/GenBank/DDBJ databases">
        <title>Genome sequencing of Clostridium botulinum Groups I-IV and Clostridium butyricum.</title>
        <authorList>
            <person name="Brunt J."/>
            <person name="Van Vliet A.H.M."/>
            <person name="Stringer S.C."/>
            <person name="Carter A.T."/>
            <person name="Peck M.W."/>
        </authorList>
    </citation>
    <scope>NUCLEOTIDE SEQUENCE [LARGE SCALE GENOMIC DNA]</scope>
    <source>
        <strain evidence="12 15">1605</strain>
        <strain evidence="13 14">CB-K-33E</strain>
    </source>
</reference>
<dbReference type="PIRSF" id="PIRSF000460">
    <property type="entry name" value="Pprylas_GlgP"/>
    <property type="match status" value="1"/>
</dbReference>
<dbReference type="InterPro" id="IPR000811">
    <property type="entry name" value="Glyco_trans_35"/>
</dbReference>
<dbReference type="FunFam" id="3.40.50.2000:FF:000003">
    <property type="entry name" value="Alpha-1,4 glucan phosphorylase"/>
    <property type="match status" value="1"/>
</dbReference>
<dbReference type="FunFam" id="3.40.50.2000:FF:000807">
    <property type="entry name" value="Alpha-glucan phosphorylase 2, cytosolic"/>
    <property type="match status" value="1"/>
</dbReference>
<dbReference type="Proteomes" id="UP000473681">
    <property type="component" value="Unassembled WGS sequence"/>
</dbReference>
<evidence type="ECO:0000256" key="9">
    <source>
        <dbReference type="ARBA" id="ARBA00025174"/>
    </source>
</evidence>
<comment type="cofactor">
    <cofactor evidence="2 11">
        <name>pyridoxal 5'-phosphate</name>
        <dbReference type="ChEBI" id="CHEBI:597326"/>
    </cofactor>
</comment>
<keyword evidence="5 11" id="KW-0328">Glycosyltransferase</keyword>
<dbReference type="CDD" id="cd04300">
    <property type="entry name" value="GT35_Glycogen_Phosphorylase"/>
    <property type="match status" value="1"/>
</dbReference>
<dbReference type="InterPro" id="IPR035090">
    <property type="entry name" value="Pyridoxal_P_attach_site"/>
</dbReference>
<comment type="function">
    <text evidence="9">Phosphorylase is an important allosteric enzyme in carbohydrate metabolism. Enzymes from different sources differ in their regulatory mechanisms and in their natural substrates. However, all known phosphorylases share catalytic and structural properties.</text>
</comment>
<evidence type="ECO:0000256" key="7">
    <source>
        <dbReference type="ARBA" id="ARBA00022898"/>
    </source>
</evidence>
<dbReference type="Pfam" id="PF00343">
    <property type="entry name" value="Phosphorylase"/>
    <property type="match status" value="1"/>
</dbReference>
<evidence type="ECO:0000256" key="10">
    <source>
        <dbReference type="PIRSR" id="PIRSR000460-1"/>
    </source>
</evidence>
<evidence type="ECO:0000256" key="2">
    <source>
        <dbReference type="ARBA" id="ARBA00001933"/>
    </source>
</evidence>
<dbReference type="GO" id="GO:0005737">
    <property type="term" value="C:cytoplasm"/>
    <property type="evidence" value="ECO:0007669"/>
    <property type="project" value="TreeGrafter"/>
</dbReference>
<comment type="caution">
    <text evidence="12">The sequence shown here is derived from an EMBL/GenBank/DDBJ whole genome shotgun (WGS) entry which is preliminary data.</text>
</comment>
<protein>
    <recommendedName>
        <fullName evidence="11">Alpha-1,4 glucan phosphorylase</fullName>
        <ecNumber evidence="11">2.4.1.1</ecNumber>
    </recommendedName>
</protein>
<dbReference type="GO" id="GO:0030170">
    <property type="term" value="F:pyridoxal phosphate binding"/>
    <property type="evidence" value="ECO:0007669"/>
    <property type="project" value="InterPro"/>
</dbReference>
<evidence type="ECO:0000256" key="4">
    <source>
        <dbReference type="ARBA" id="ARBA00022533"/>
    </source>
</evidence>
<comment type="similarity">
    <text evidence="3 11">Belongs to the glycogen phosphorylase family.</text>
</comment>
<feature type="modified residue" description="N6-(pyridoxal phosphate)lysine" evidence="10">
    <location>
        <position position="633"/>
    </location>
</feature>
<organism evidence="12 15">
    <name type="scientific">Clostridium botulinum</name>
    <dbReference type="NCBI Taxonomy" id="1491"/>
    <lineage>
        <taxon>Bacteria</taxon>
        <taxon>Bacillati</taxon>
        <taxon>Bacillota</taxon>
        <taxon>Clostridia</taxon>
        <taxon>Eubacteriales</taxon>
        <taxon>Clostridiaceae</taxon>
        <taxon>Clostridium</taxon>
    </lineage>
</organism>
<evidence type="ECO:0000256" key="1">
    <source>
        <dbReference type="ARBA" id="ARBA00001275"/>
    </source>
</evidence>
<evidence type="ECO:0000313" key="15">
    <source>
        <dbReference type="Proteomes" id="UP000476820"/>
    </source>
</evidence>
<dbReference type="EC" id="2.4.1.1" evidence="11"/>
<dbReference type="PANTHER" id="PTHR11468">
    <property type="entry name" value="GLYCOGEN PHOSPHORYLASE"/>
    <property type="match status" value="1"/>
</dbReference>